<dbReference type="InterPro" id="IPR013780">
    <property type="entry name" value="Glyco_hydro_b"/>
</dbReference>
<feature type="domain" description="Alpha fucosidase A-like C-terminal" evidence="3">
    <location>
        <begin position="692"/>
        <end position="762"/>
    </location>
</feature>
<dbReference type="OrthoDB" id="9802600at2"/>
<feature type="chain" id="PRO_5011727116" evidence="1">
    <location>
        <begin position="20"/>
        <end position="815"/>
    </location>
</feature>
<keyword evidence="1" id="KW-0732">Signal</keyword>
<dbReference type="STRING" id="662367.SAMN05216167_10297"/>
<evidence type="ECO:0000256" key="1">
    <source>
        <dbReference type="SAM" id="SignalP"/>
    </source>
</evidence>
<dbReference type="Gene3D" id="2.60.40.1180">
    <property type="entry name" value="Golgi alpha-mannosidase II"/>
    <property type="match status" value="1"/>
</dbReference>
<dbReference type="PANTHER" id="PTHR31084">
    <property type="entry name" value="ALPHA-L-FUCOSIDASE 2"/>
    <property type="match status" value="1"/>
</dbReference>
<name>A0A1I1L074_9BACT</name>
<dbReference type="InterPro" id="IPR016518">
    <property type="entry name" value="Alpha-L-fucosidase"/>
</dbReference>
<dbReference type="Pfam" id="PF22124">
    <property type="entry name" value="Glyco_hydro_95_cat"/>
    <property type="match status" value="1"/>
</dbReference>
<gene>
    <name evidence="5" type="ORF">SAMN05216167_10297</name>
</gene>
<dbReference type="Pfam" id="PF21307">
    <property type="entry name" value="Glyco_hydro_95_C"/>
    <property type="match status" value="1"/>
</dbReference>
<evidence type="ECO:0000313" key="5">
    <source>
        <dbReference type="EMBL" id="SFC66449.1"/>
    </source>
</evidence>
<dbReference type="GO" id="GO:0004560">
    <property type="term" value="F:alpha-L-fucosidase activity"/>
    <property type="evidence" value="ECO:0007669"/>
    <property type="project" value="InterPro"/>
</dbReference>
<evidence type="ECO:0000313" key="6">
    <source>
        <dbReference type="Proteomes" id="UP000198598"/>
    </source>
</evidence>
<dbReference type="SUPFAM" id="SSF48208">
    <property type="entry name" value="Six-hairpin glycosidases"/>
    <property type="match status" value="1"/>
</dbReference>
<feature type="signal peptide" evidence="1">
    <location>
        <begin position="1"/>
        <end position="19"/>
    </location>
</feature>
<feature type="domain" description="Glycosyl hydrolase family 95 N-terminal" evidence="2">
    <location>
        <begin position="27"/>
        <end position="263"/>
    </location>
</feature>
<evidence type="ECO:0000259" key="4">
    <source>
        <dbReference type="Pfam" id="PF22124"/>
    </source>
</evidence>
<dbReference type="Gene3D" id="2.70.98.50">
    <property type="entry name" value="putative glycoside hydrolase family protein from bacillus halodurans"/>
    <property type="match status" value="1"/>
</dbReference>
<dbReference type="InterPro" id="IPR049053">
    <property type="entry name" value="AFCA-like_C"/>
</dbReference>
<dbReference type="Pfam" id="PF14498">
    <property type="entry name" value="Glyco_hyd_65N_2"/>
    <property type="match status" value="1"/>
</dbReference>
<dbReference type="GO" id="GO:0005975">
    <property type="term" value="P:carbohydrate metabolic process"/>
    <property type="evidence" value="ECO:0007669"/>
    <property type="project" value="InterPro"/>
</dbReference>
<dbReference type="Proteomes" id="UP000198598">
    <property type="component" value="Unassembled WGS sequence"/>
</dbReference>
<organism evidence="5 6">
    <name type="scientific">Spirosoma endophyticum</name>
    <dbReference type="NCBI Taxonomy" id="662367"/>
    <lineage>
        <taxon>Bacteria</taxon>
        <taxon>Pseudomonadati</taxon>
        <taxon>Bacteroidota</taxon>
        <taxon>Cytophagia</taxon>
        <taxon>Cytophagales</taxon>
        <taxon>Cytophagaceae</taxon>
        <taxon>Spirosoma</taxon>
    </lineage>
</organism>
<proteinExistence type="predicted"/>
<dbReference type="PANTHER" id="PTHR31084:SF0">
    <property type="entry name" value="ALPHA-L-FUCOSIDASE 2"/>
    <property type="match status" value="1"/>
</dbReference>
<dbReference type="InterPro" id="IPR012341">
    <property type="entry name" value="6hp_glycosidase-like_sf"/>
</dbReference>
<dbReference type="Gene3D" id="1.50.10.10">
    <property type="match status" value="1"/>
</dbReference>
<evidence type="ECO:0000259" key="3">
    <source>
        <dbReference type="Pfam" id="PF21307"/>
    </source>
</evidence>
<protein>
    <submittedName>
        <fullName evidence="5">Alpha-L-fucosidase 2</fullName>
    </submittedName>
</protein>
<dbReference type="AlphaFoldDB" id="A0A1I1L074"/>
<reference evidence="5 6" key="1">
    <citation type="submission" date="2016-10" db="EMBL/GenBank/DDBJ databases">
        <authorList>
            <person name="de Groot N.N."/>
        </authorList>
    </citation>
    <scope>NUCLEOTIDE SEQUENCE [LARGE SCALE GENOMIC DNA]</scope>
    <source>
        <strain evidence="5 6">DSM 26130</strain>
    </source>
</reference>
<dbReference type="FunFam" id="1.50.10.10:FF:000028">
    <property type="entry name" value="Alpha-L-fucosidase 2"/>
    <property type="match status" value="1"/>
</dbReference>
<dbReference type="InterPro" id="IPR027414">
    <property type="entry name" value="GH95_N_dom"/>
</dbReference>
<evidence type="ECO:0000259" key="2">
    <source>
        <dbReference type="Pfam" id="PF14498"/>
    </source>
</evidence>
<dbReference type="InterPro" id="IPR008928">
    <property type="entry name" value="6-hairpin_glycosidase_sf"/>
</dbReference>
<keyword evidence="6" id="KW-1185">Reference proteome</keyword>
<accession>A0A1I1L074</accession>
<feature type="domain" description="Glycosyl hydrolase family 95 catalytic" evidence="4">
    <location>
        <begin position="287"/>
        <end position="690"/>
    </location>
</feature>
<dbReference type="RefSeq" id="WP_093823845.1">
    <property type="nucleotide sequence ID" value="NZ_FOLQ01000002.1"/>
</dbReference>
<dbReference type="InterPro" id="IPR054363">
    <property type="entry name" value="GH95_cat"/>
</dbReference>
<dbReference type="PIRSF" id="PIRSF007663">
    <property type="entry name" value="UCP007663"/>
    <property type="match status" value="1"/>
</dbReference>
<sequence>MKKLVFTSALFLVALIAQAQQSTALKLWYKQPAGQSWTDALPIGNGRLGAMVYGNPEQEIIKLNESTFWSGSPSRNDNPDALAALPEIRKLIFEGKSAEAQALAGKAIIAKKNSGQMYLPVGDVRLDFPAHQTPQNYYRELDLKRAIATTTYDVNGVHYKREAFVSVPNQVIVLRISADKKNSVSFTTHLMSPYKTSLKTTTNQLAMSGLGVSHEGVDGKVRSHTLVKLVPTDGQLSRTDSTVSVQNASSVLLFVSIATNVNNYQDISADEVKRCADYLSRAEKIPYTQLTANHLKAYQSLFNRVTLNLGETPAAKLPTDERIKGFATGNDPALASLYFQFGRYLLISASQPTGQAANLQGIWNADVKPAWDSKYTININAEMNYWPAEVTNLSELHEPLLHMTQDLSKTGVETARTMYGARGWMAHHNTDIWRSTGGVDGAFWGVWPMGGAWLSQHLWQHYLYTGDQAFLKANYPVLKGVATFYKDFLIPEPTHQWLVVSPSISPENSPAGRSKASIAAGVTMDNQLVFDVLTNAIRAAELLKQDTPFVDSLKTILSKLPPMQIGKHGQLQEWLEDLDDPNDKHRHISHLYGLYPSAQLSAYRTPQLFRAARNTLEQRGDVSTGWSMGWKVNWWARLLDGNRAYKLITNQLSPVGTQQGGGTYTNLFDAHPPFQIDGNFGCTAGIAEMLMQSHDEAIHLLPALPDRWPSGSVSGLRARGGFEIVSLLWKDGKVASVTIKSTLGGNCRIRVPNEMKAKGFKTVLNAATNPNPFFQALAIKDPIVSPDAQLIMAKPRIGQVYDFMTQPGKSYTLNL</sequence>
<dbReference type="EMBL" id="FOLQ01000002">
    <property type="protein sequence ID" value="SFC66449.1"/>
    <property type="molecule type" value="Genomic_DNA"/>
</dbReference>